<dbReference type="AlphaFoldDB" id="A0A0A2GTT3"/>
<dbReference type="OrthoDB" id="9808883at2"/>
<name>A0A0A2GTT3_9FLAO</name>
<evidence type="ECO:0008006" key="3">
    <source>
        <dbReference type="Google" id="ProtNLM"/>
    </source>
</evidence>
<evidence type="ECO:0000313" key="1">
    <source>
        <dbReference type="EMBL" id="KGO06699.1"/>
    </source>
</evidence>
<dbReference type="RefSeq" id="WP_035325855.1">
    <property type="nucleotide sequence ID" value="NZ_CP015125.1"/>
</dbReference>
<dbReference type="Proteomes" id="UP000030140">
    <property type="component" value="Unassembled WGS sequence"/>
</dbReference>
<proteinExistence type="predicted"/>
<protein>
    <recommendedName>
        <fullName evidence="3">Urease</fullName>
    </recommendedName>
</protein>
<dbReference type="Pfam" id="PF06906">
    <property type="entry name" value="DUF1272"/>
    <property type="match status" value="1"/>
</dbReference>
<evidence type="ECO:0000313" key="2">
    <source>
        <dbReference type="Proteomes" id="UP000030140"/>
    </source>
</evidence>
<dbReference type="InterPro" id="IPR010696">
    <property type="entry name" value="DUF1272"/>
</dbReference>
<keyword evidence="2" id="KW-1185">Reference proteome</keyword>
<gene>
    <name evidence="1" type="ORF">NV36_07475</name>
</gene>
<dbReference type="KEGG" id="ddo:I597_0362"/>
<accession>A0A0A2GTT3</accession>
<dbReference type="PATRIC" id="fig|1300343.5.peg.365"/>
<organism evidence="1 2">
    <name type="scientific">Dokdonia donghaensis DSW-1</name>
    <dbReference type="NCBI Taxonomy" id="1300343"/>
    <lineage>
        <taxon>Bacteria</taxon>
        <taxon>Pseudomonadati</taxon>
        <taxon>Bacteroidota</taxon>
        <taxon>Flavobacteriia</taxon>
        <taxon>Flavobacteriales</taxon>
        <taxon>Flavobacteriaceae</taxon>
        <taxon>Dokdonia</taxon>
    </lineage>
</organism>
<comment type="caution">
    <text evidence="1">The sequence shown here is derived from an EMBL/GenBank/DDBJ whole genome shotgun (WGS) entry which is preliminary data.</text>
</comment>
<reference evidence="1 2" key="1">
    <citation type="submission" date="2014-10" db="EMBL/GenBank/DDBJ databases">
        <title>Draft genome sequence of the proteorhodopsin-containing marine bacterium Dokdonia donghaensis.</title>
        <authorList>
            <person name="Gomez-Consarnau L."/>
            <person name="Gonzalez J.M."/>
            <person name="Riedel T."/>
            <person name="Jaenicke S."/>
            <person name="Wagner-Doebler I."/>
            <person name="Fuhrman J.A."/>
        </authorList>
    </citation>
    <scope>NUCLEOTIDE SEQUENCE [LARGE SCALE GENOMIC DNA]</scope>
    <source>
        <strain evidence="1 2">DSW-1</strain>
    </source>
</reference>
<sequence length="87" mass="9500">MLALRSSCEHCNVPLSPESGEAMICSFECTFCITCVTELLKEVCPNCGGGFEKRPVRPKELLIKYPASTTVVHKPVAIVAHHKTIKA</sequence>
<dbReference type="EMBL" id="JSAQ01000001">
    <property type="protein sequence ID" value="KGO06699.1"/>
    <property type="molecule type" value="Genomic_DNA"/>
</dbReference>